<sequence>MRQTLLAAGAVLLFAAAPAMSEIKIGYLADLSGATSVLTGESGLRAVEMAIADAGGMINGEEIDLLTADHLGKPDVGLGVAREWLDTESVNLILNADHSAVALAISELIADKDVIFLANAVSSRMTNESCKPNQLAMLMDSYGLARGITKPLVEAGRDSWFFIEVDYAFGHDLGSTGAAAVEEAGGNVVGSVRHSPQTTDFSSFLLEAQSRGAQTIGLATFGSYQIAIAKQAQEFGLDIPLAPFFLGITDIKAAGLENVQNISGAIQFYWDYNDETRAFAKRFQEVYDRPPTFTNAMLYEFTRHYLKAIATVGSTDASDVRAWMGENPVALIDGSTATIREDGRVLRPMYAYTTKTPDESTGDWDYLTISGSLEPELTALPLDQSKCALVQ</sequence>
<dbReference type="InterPro" id="IPR028081">
    <property type="entry name" value="Leu-bd"/>
</dbReference>
<accession>A0A975WBV1</accession>
<evidence type="ECO:0000313" key="7">
    <source>
        <dbReference type="Proteomes" id="UP000182932"/>
    </source>
</evidence>
<keyword evidence="3" id="KW-0029">Amino-acid transport</keyword>
<feature type="domain" description="Leucine-binding protein" evidence="5">
    <location>
        <begin position="22"/>
        <end position="355"/>
    </location>
</feature>
<evidence type="ECO:0000256" key="4">
    <source>
        <dbReference type="SAM" id="SignalP"/>
    </source>
</evidence>
<name>A0A975WBV1_9RHOB</name>
<evidence type="ECO:0000313" key="6">
    <source>
        <dbReference type="EMBL" id="SEJ82921.1"/>
    </source>
</evidence>
<reference evidence="6 7" key="1">
    <citation type="submission" date="2016-10" db="EMBL/GenBank/DDBJ databases">
        <authorList>
            <person name="Varghese N."/>
            <person name="Submissions S."/>
        </authorList>
    </citation>
    <scope>NUCLEOTIDE SEQUENCE [LARGE SCALE GENOMIC DNA]</scope>
    <source>
        <strain evidence="6 7">FF3</strain>
    </source>
</reference>
<keyword evidence="3" id="KW-0813">Transport</keyword>
<comment type="similarity">
    <text evidence="1">Belongs to the leucine-binding protein family.</text>
</comment>
<dbReference type="AlphaFoldDB" id="A0A975WBV1"/>
<proteinExistence type="inferred from homology"/>
<dbReference type="SUPFAM" id="SSF53822">
    <property type="entry name" value="Periplasmic binding protein-like I"/>
    <property type="match status" value="1"/>
</dbReference>
<keyword evidence="2 4" id="KW-0732">Signal</keyword>
<dbReference type="EMBL" id="FNYY01000011">
    <property type="protein sequence ID" value="SEJ82921.1"/>
    <property type="molecule type" value="Genomic_DNA"/>
</dbReference>
<dbReference type="CDD" id="cd06327">
    <property type="entry name" value="PBP1_SBP-like"/>
    <property type="match status" value="1"/>
</dbReference>
<keyword evidence="7" id="KW-1185">Reference proteome</keyword>
<evidence type="ECO:0000256" key="1">
    <source>
        <dbReference type="ARBA" id="ARBA00010062"/>
    </source>
</evidence>
<organism evidence="6 7">
    <name type="scientific">Marinovum algicola</name>
    <dbReference type="NCBI Taxonomy" id="42444"/>
    <lineage>
        <taxon>Bacteria</taxon>
        <taxon>Pseudomonadati</taxon>
        <taxon>Pseudomonadota</taxon>
        <taxon>Alphaproteobacteria</taxon>
        <taxon>Rhodobacterales</taxon>
        <taxon>Roseobacteraceae</taxon>
        <taxon>Marinovum</taxon>
    </lineage>
</organism>
<feature type="signal peptide" evidence="4">
    <location>
        <begin position="1"/>
        <end position="21"/>
    </location>
</feature>
<dbReference type="InterPro" id="IPR051010">
    <property type="entry name" value="BCAA_transport"/>
</dbReference>
<dbReference type="Pfam" id="PF13458">
    <property type="entry name" value="Peripla_BP_6"/>
    <property type="match status" value="1"/>
</dbReference>
<evidence type="ECO:0000256" key="3">
    <source>
        <dbReference type="ARBA" id="ARBA00022970"/>
    </source>
</evidence>
<dbReference type="PANTHER" id="PTHR30483:SF6">
    <property type="entry name" value="PERIPLASMIC BINDING PROTEIN OF ABC TRANSPORTER FOR NATURAL AMINO ACIDS"/>
    <property type="match status" value="1"/>
</dbReference>
<gene>
    <name evidence="6" type="ORF">SAMN04487940_11170</name>
</gene>
<evidence type="ECO:0000256" key="2">
    <source>
        <dbReference type="ARBA" id="ARBA00022729"/>
    </source>
</evidence>
<dbReference type="PANTHER" id="PTHR30483">
    <property type="entry name" value="LEUCINE-SPECIFIC-BINDING PROTEIN"/>
    <property type="match status" value="1"/>
</dbReference>
<comment type="caution">
    <text evidence="6">The sequence shown here is derived from an EMBL/GenBank/DDBJ whole genome shotgun (WGS) entry which is preliminary data.</text>
</comment>
<dbReference type="Proteomes" id="UP000182932">
    <property type="component" value="Unassembled WGS sequence"/>
</dbReference>
<dbReference type="Gene3D" id="3.40.50.2300">
    <property type="match status" value="2"/>
</dbReference>
<protein>
    <submittedName>
        <fullName evidence="6">Branched-chain amino acid transport system substrate-binding protein</fullName>
    </submittedName>
</protein>
<dbReference type="RefSeq" id="WP_074837359.1">
    <property type="nucleotide sequence ID" value="NZ_FNYY01000011.1"/>
</dbReference>
<dbReference type="InterPro" id="IPR028082">
    <property type="entry name" value="Peripla_BP_I"/>
</dbReference>
<evidence type="ECO:0000259" key="5">
    <source>
        <dbReference type="Pfam" id="PF13458"/>
    </source>
</evidence>
<dbReference type="GeneID" id="80819318"/>
<feature type="chain" id="PRO_5037284990" evidence="4">
    <location>
        <begin position="22"/>
        <end position="391"/>
    </location>
</feature>
<dbReference type="GO" id="GO:0006865">
    <property type="term" value="P:amino acid transport"/>
    <property type="evidence" value="ECO:0007669"/>
    <property type="project" value="UniProtKB-KW"/>
</dbReference>